<dbReference type="EMBL" id="ML987190">
    <property type="protein sequence ID" value="KAF2254653.1"/>
    <property type="molecule type" value="Genomic_DNA"/>
</dbReference>
<name>A0A6A6IZS2_9PLEO</name>
<dbReference type="AlphaFoldDB" id="A0A6A6IZS2"/>
<evidence type="ECO:0000313" key="1">
    <source>
        <dbReference type="EMBL" id="KAF2254653.1"/>
    </source>
</evidence>
<dbReference type="GeneID" id="54573175"/>
<protein>
    <submittedName>
        <fullName evidence="1">Uncharacterized protein</fullName>
    </submittedName>
</protein>
<gene>
    <name evidence="1" type="ORF">BU26DRAFT_142904</name>
</gene>
<keyword evidence="2" id="KW-1185">Reference proteome</keyword>
<accession>A0A6A6IZS2</accession>
<dbReference type="RefSeq" id="XP_033689657.1">
    <property type="nucleotide sequence ID" value="XM_033819845.1"/>
</dbReference>
<organism evidence="1 2">
    <name type="scientific">Trematosphaeria pertusa</name>
    <dbReference type="NCBI Taxonomy" id="390896"/>
    <lineage>
        <taxon>Eukaryota</taxon>
        <taxon>Fungi</taxon>
        <taxon>Dikarya</taxon>
        <taxon>Ascomycota</taxon>
        <taxon>Pezizomycotina</taxon>
        <taxon>Dothideomycetes</taxon>
        <taxon>Pleosporomycetidae</taxon>
        <taxon>Pleosporales</taxon>
        <taxon>Massarineae</taxon>
        <taxon>Trematosphaeriaceae</taxon>
        <taxon>Trematosphaeria</taxon>
    </lineage>
</organism>
<dbReference type="Proteomes" id="UP000800094">
    <property type="component" value="Unassembled WGS sequence"/>
</dbReference>
<sequence length="179" mass="20422">MPCNAFGDETREDRAVGLSTRCSSRRLTRPRSCHHGMYVNIHRGLRDARSKGRNKPLERVPGLSRERNVPARGDPAERICRQRRLTRIDQARMLTAQQQNPGDCGRHAGRTRGCGLGRYQWQQWGLDGLRREAVETRMPSLLPWCSRAAPRVPSDDRVRYRRKRGACEDGGCSKKSGEE</sequence>
<evidence type="ECO:0000313" key="2">
    <source>
        <dbReference type="Proteomes" id="UP000800094"/>
    </source>
</evidence>
<reference evidence="1" key="1">
    <citation type="journal article" date="2020" name="Stud. Mycol.">
        <title>101 Dothideomycetes genomes: a test case for predicting lifestyles and emergence of pathogens.</title>
        <authorList>
            <person name="Haridas S."/>
            <person name="Albert R."/>
            <person name="Binder M."/>
            <person name="Bloem J."/>
            <person name="Labutti K."/>
            <person name="Salamov A."/>
            <person name="Andreopoulos B."/>
            <person name="Baker S."/>
            <person name="Barry K."/>
            <person name="Bills G."/>
            <person name="Bluhm B."/>
            <person name="Cannon C."/>
            <person name="Castanera R."/>
            <person name="Culley D."/>
            <person name="Daum C."/>
            <person name="Ezra D."/>
            <person name="Gonzalez J."/>
            <person name="Henrissat B."/>
            <person name="Kuo A."/>
            <person name="Liang C."/>
            <person name="Lipzen A."/>
            <person name="Lutzoni F."/>
            <person name="Magnuson J."/>
            <person name="Mondo S."/>
            <person name="Nolan M."/>
            <person name="Ohm R."/>
            <person name="Pangilinan J."/>
            <person name="Park H.-J."/>
            <person name="Ramirez L."/>
            <person name="Alfaro M."/>
            <person name="Sun H."/>
            <person name="Tritt A."/>
            <person name="Yoshinaga Y."/>
            <person name="Zwiers L.-H."/>
            <person name="Turgeon B."/>
            <person name="Goodwin S."/>
            <person name="Spatafora J."/>
            <person name="Crous P."/>
            <person name="Grigoriev I."/>
        </authorList>
    </citation>
    <scope>NUCLEOTIDE SEQUENCE</scope>
    <source>
        <strain evidence="1">CBS 122368</strain>
    </source>
</reference>
<proteinExistence type="predicted"/>